<reference evidence="1 2" key="1">
    <citation type="submission" date="2019-08" db="EMBL/GenBank/DDBJ databases">
        <title>A chromosome-level genome assembly, high-density linkage maps, and genome scans reveal the genomic architecture of hybrid incompatibilities underlying speciation via character displacement in darters (Percidae: Etheostominae).</title>
        <authorList>
            <person name="Moran R.L."/>
            <person name="Catchen J.M."/>
            <person name="Fuller R.C."/>
        </authorList>
    </citation>
    <scope>NUCLEOTIDE SEQUENCE [LARGE SCALE GENOMIC DNA]</scope>
    <source>
        <strain evidence="1">EspeVRDwgs_2016</strain>
        <tissue evidence="1">Muscle</tissue>
    </source>
</reference>
<dbReference type="PANTHER" id="PTHR11255">
    <property type="entry name" value="DIACYLGLYCEROL KINASE"/>
    <property type="match status" value="1"/>
</dbReference>
<evidence type="ECO:0008006" key="3">
    <source>
        <dbReference type="Google" id="ProtNLM"/>
    </source>
</evidence>
<comment type="caution">
    <text evidence="1">The sequence shown here is derived from an EMBL/GenBank/DDBJ whole genome shotgun (WGS) entry which is preliminary data.</text>
</comment>
<gene>
    <name evidence="1" type="ORF">FQN60_016826</name>
</gene>
<evidence type="ECO:0000313" key="2">
    <source>
        <dbReference type="Proteomes" id="UP000327493"/>
    </source>
</evidence>
<dbReference type="Proteomes" id="UP000327493">
    <property type="component" value="Unassembled WGS sequence"/>
</dbReference>
<feature type="non-terminal residue" evidence="1">
    <location>
        <position position="173"/>
    </location>
</feature>
<dbReference type="GO" id="GO:0007165">
    <property type="term" value="P:signal transduction"/>
    <property type="evidence" value="ECO:0007669"/>
    <property type="project" value="InterPro"/>
</dbReference>
<dbReference type="InterPro" id="IPR037607">
    <property type="entry name" value="DGK"/>
</dbReference>
<dbReference type="GO" id="GO:0098978">
    <property type="term" value="C:glutamatergic synapse"/>
    <property type="evidence" value="ECO:0007669"/>
    <property type="project" value="TreeGrafter"/>
</dbReference>
<proteinExistence type="predicted"/>
<dbReference type="EMBL" id="VOFY01001188">
    <property type="protein sequence ID" value="KAA8578067.1"/>
    <property type="molecule type" value="Genomic_DNA"/>
</dbReference>
<dbReference type="PANTHER" id="PTHR11255:SF43">
    <property type="entry name" value="DIACYLGLYCEROL KINASE ZETA"/>
    <property type="match status" value="1"/>
</dbReference>
<sequence>DSAVYGDHIWFETNVSGDYCYVGETTLYCQALQKSVSRRKCAACKIVAHTICIEQLEKFPSSRAILLDATLPLNDPNFRINFRCKPSFRESGSRNIRESIVVRHHWVHRRRQEGKCKQCGKGFQQKFAFHSKEIYHNKVSCFMLQQIEEACPIGAHAALIVPPTWIIRVRRNQ</sequence>
<feature type="non-terminal residue" evidence="1">
    <location>
        <position position="1"/>
    </location>
</feature>
<protein>
    <recommendedName>
        <fullName evidence="3">Phorbol-ester/DAG-type domain-containing protein</fullName>
    </recommendedName>
</protein>
<evidence type="ECO:0000313" key="1">
    <source>
        <dbReference type="EMBL" id="KAA8578067.1"/>
    </source>
</evidence>
<dbReference type="GO" id="GO:0005886">
    <property type="term" value="C:plasma membrane"/>
    <property type="evidence" value="ECO:0007669"/>
    <property type="project" value="TreeGrafter"/>
</dbReference>
<organism evidence="1 2">
    <name type="scientific">Etheostoma spectabile</name>
    <name type="common">orangethroat darter</name>
    <dbReference type="NCBI Taxonomy" id="54343"/>
    <lineage>
        <taxon>Eukaryota</taxon>
        <taxon>Metazoa</taxon>
        <taxon>Chordata</taxon>
        <taxon>Craniata</taxon>
        <taxon>Vertebrata</taxon>
        <taxon>Euteleostomi</taxon>
        <taxon>Actinopterygii</taxon>
        <taxon>Neopterygii</taxon>
        <taxon>Teleostei</taxon>
        <taxon>Neoteleostei</taxon>
        <taxon>Acanthomorphata</taxon>
        <taxon>Eupercaria</taxon>
        <taxon>Perciformes</taxon>
        <taxon>Percoidei</taxon>
        <taxon>Percidae</taxon>
        <taxon>Etheostomatinae</taxon>
        <taxon>Etheostoma</taxon>
    </lineage>
</organism>
<dbReference type="AlphaFoldDB" id="A0A5J5C8M6"/>
<keyword evidence="2" id="KW-1185">Reference proteome</keyword>
<dbReference type="GO" id="GO:0004143">
    <property type="term" value="F:ATP-dependent diacylglycerol kinase activity"/>
    <property type="evidence" value="ECO:0007669"/>
    <property type="project" value="InterPro"/>
</dbReference>
<name>A0A5J5C8M6_9PERO</name>
<accession>A0A5J5C8M6</accession>